<protein>
    <submittedName>
        <fullName evidence="3">Esterase-like activity of phytase family protein</fullName>
    </submittedName>
</protein>
<keyword evidence="4" id="KW-1185">Reference proteome</keyword>
<dbReference type="Proteomes" id="UP001138661">
    <property type="component" value="Unassembled WGS sequence"/>
</dbReference>
<dbReference type="Pfam" id="PF13449">
    <property type="entry name" value="Phytase-like"/>
    <property type="match status" value="1"/>
</dbReference>
<proteinExistence type="predicted"/>
<evidence type="ECO:0000313" key="3">
    <source>
        <dbReference type="EMBL" id="MBW4706867.1"/>
    </source>
</evidence>
<accession>A0A9X1FSL5</accession>
<reference evidence="3" key="1">
    <citation type="submission" date="2021-07" db="EMBL/GenBank/DDBJ databases">
        <title>Roseobacter insulae sp. nov., isolated from a tidal flat.</title>
        <authorList>
            <person name="Park S."/>
            <person name="Yoon J.-H."/>
        </authorList>
    </citation>
    <scope>NUCLEOTIDE SEQUENCE</scope>
    <source>
        <strain evidence="3">YSTF-M11</strain>
    </source>
</reference>
<organism evidence="3 4">
    <name type="scientific">Roseobacter insulae</name>
    <dbReference type="NCBI Taxonomy" id="2859783"/>
    <lineage>
        <taxon>Bacteria</taxon>
        <taxon>Pseudomonadati</taxon>
        <taxon>Pseudomonadota</taxon>
        <taxon>Alphaproteobacteria</taxon>
        <taxon>Rhodobacterales</taxon>
        <taxon>Roseobacteraceae</taxon>
        <taxon>Roseobacter</taxon>
    </lineage>
</organism>
<dbReference type="InterPro" id="IPR014567">
    <property type="entry name" value="UCP031900"/>
</dbReference>
<dbReference type="PIRSF" id="PIRSF031900">
    <property type="entry name" value="UCP031900"/>
    <property type="match status" value="1"/>
</dbReference>
<dbReference type="InterPro" id="IPR027372">
    <property type="entry name" value="Phytase-like_dom"/>
</dbReference>
<name>A0A9X1FSL5_9RHOB</name>
<comment type="caution">
    <text evidence="3">The sequence shown here is derived from an EMBL/GenBank/DDBJ whole genome shotgun (WGS) entry which is preliminary data.</text>
</comment>
<feature type="chain" id="PRO_5040764969" evidence="1">
    <location>
        <begin position="21"/>
        <end position="305"/>
    </location>
</feature>
<dbReference type="EMBL" id="JAHXDN010000001">
    <property type="protein sequence ID" value="MBW4706867.1"/>
    <property type="molecule type" value="Genomic_DNA"/>
</dbReference>
<dbReference type="RefSeq" id="WP_219499030.1">
    <property type="nucleotide sequence ID" value="NZ_JAHXDN010000001.1"/>
</dbReference>
<evidence type="ECO:0000313" key="4">
    <source>
        <dbReference type="Proteomes" id="UP001138661"/>
    </source>
</evidence>
<dbReference type="AlphaFoldDB" id="A0A9X1FSL5"/>
<gene>
    <name evidence="3" type="ORF">KX928_03605</name>
</gene>
<feature type="signal peptide" evidence="1">
    <location>
        <begin position="1"/>
        <end position="20"/>
    </location>
</feature>
<keyword evidence="1" id="KW-0732">Signal</keyword>
<sequence length="305" mass="34268">MRRSLAIAVICVMAVAPVFALHPPPPPPATAAGDQPAQHLSTFRWQHDEDWFGGFSGIEVDADGHRFYAVTDRGYLVRGQLNRASDRLSGVEVTAARPLVDDKGRVREFPHTDAEGLALDPQGRLNVSFEHAHRVLRYDTWQSPAAWPSYTRSWRALHQNRGLETLFVDADGVLYAVPEGVSRGASEALVYRRKPGQKWDQPFTLELEGDFVPVGGDIGPDGFFYLLERDFFRLKFRSRVRRMALTPRGFGASETLLETPLRRHGNVEGLAVWEDAAGRTRLTMISDDNFLPVLRTDIIEYVVND</sequence>
<feature type="domain" description="Phytase-like" evidence="2">
    <location>
        <begin position="51"/>
        <end position="290"/>
    </location>
</feature>
<evidence type="ECO:0000259" key="2">
    <source>
        <dbReference type="Pfam" id="PF13449"/>
    </source>
</evidence>
<evidence type="ECO:0000256" key="1">
    <source>
        <dbReference type="SAM" id="SignalP"/>
    </source>
</evidence>